<dbReference type="InParanoid" id="Q7UWG3"/>
<dbReference type="eggNOG" id="COG2304">
    <property type="taxonomic scope" value="Bacteria"/>
</dbReference>
<dbReference type="STRING" id="243090.RB2055"/>
<accession>Q7UWG3</accession>
<dbReference type="PANTHER" id="PTHR10579:SF43">
    <property type="entry name" value="ZINC FINGER (C3HC4-TYPE RING FINGER) FAMILY PROTEIN"/>
    <property type="match status" value="1"/>
</dbReference>
<reference evidence="3 4" key="1">
    <citation type="journal article" date="2003" name="Proc. Natl. Acad. Sci. U.S.A.">
        <title>Complete genome sequence of the marine planctomycete Pirellula sp. strain 1.</title>
        <authorList>
            <person name="Gloeckner F.O."/>
            <person name="Kube M."/>
            <person name="Bauer M."/>
            <person name="Teeling H."/>
            <person name="Lombardot T."/>
            <person name="Ludwig W."/>
            <person name="Gade D."/>
            <person name="Beck A."/>
            <person name="Borzym K."/>
            <person name="Heitmann K."/>
            <person name="Rabus R."/>
            <person name="Schlesner H."/>
            <person name="Amann R."/>
            <person name="Reinhardt R."/>
        </authorList>
    </citation>
    <scope>NUCLEOTIDE SEQUENCE [LARGE SCALE GENOMIC DNA]</scope>
    <source>
        <strain evidence="4">DSM 10527 / NCIMB 13988 / SH1</strain>
    </source>
</reference>
<dbReference type="SUPFAM" id="SSF53300">
    <property type="entry name" value="vWA-like"/>
    <property type="match status" value="1"/>
</dbReference>
<keyword evidence="1" id="KW-1133">Transmembrane helix</keyword>
<dbReference type="Pfam" id="PF00092">
    <property type="entry name" value="VWA"/>
    <property type="match status" value="1"/>
</dbReference>
<dbReference type="InterPro" id="IPR002035">
    <property type="entry name" value="VWF_A"/>
</dbReference>
<evidence type="ECO:0000256" key="1">
    <source>
        <dbReference type="SAM" id="Phobius"/>
    </source>
</evidence>
<dbReference type="InterPro" id="IPR028087">
    <property type="entry name" value="Tad_N"/>
</dbReference>
<dbReference type="HOGENOM" id="CLU_058415_0_0_0"/>
<dbReference type="Proteomes" id="UP000001025">
    <property type="component" value="Chromosome"/>
</dbReference>
<dbReference type="OrthoDB" id="242905at2"/>
<sequence length="402" mass="43265">MVGDSETTTCPSRSLFKNREIGIVQMTLLKNQPKQRSGAVIVLLVIMLPVLLILAAYVINVAYVEAVTADSQVVTDAAVCAAGRVYIQTGDKNAALAAARDAAERNPVAGKVVPINMSDLEFGISLRESLDEGYSFQPLSDDDEFGNAVRLTTLSLSNSPQPVFSPLFPTMGTNLEIRPQRVAVSTQSTMDVALVIDRSGSMAYANDEAPDPYVNPAAAPPGWTYGDPVPPNSRWLDLVASVNAFNGFLADSPQYEKLCLATYSDNASRDCDLTHTYAEISNQLDAISYQFNGGGTSVGYGLEHGLAVLTDATHARKFAVRVMVLMTDGHHNTGKSPESMTYHLQNHGVTLFTITFSDDADQSRMSNLANACGGENFHATDASQLQNAFQKIAKKLPSLMTQ</sequence>
<dbReference type="KEGG" id="rba:RB2055"/>
<name>Q7UWG3_RHOBA</name>
<dbReference type="PANTHER" id="PTHR10579">
    <property type="entry name" value="CALCIUM-ACTIVATED CHLORIDE CHANNEL REGULATOR"/>
    <property type="match status" value="1"/>
</dbReference>
<evidence type="ECO:0000313" key="4">
    <source>
        <dbReference type="Proteomes" id="UP000001025"/>
    </source>
</evidence>
<proteinExistence type="predicted"/>
<protein>
    <recommendedName>
        <fullName evidence="2">VWFA domain-containing protein</fullName>
    </recommendedName>
</protein>
<dbReference type="SMART" id="SM00327">
    <property type="entry name" value="VWA"/>
    <property type="match status" value="1"/>
</dbReference>
<keyword evidence="4" id="KW-1185">Reference proteome</keyword>
<dbReference type="InterPro" id="IPR051266">
    <property type="entry name" value="CLCR"/>
</dbReference>
<feature type="transmembrane region" description="Helical" evidence="1">
    <location>
        <begin position="38"/>
        <end position="59"/>
    </location>
</feature>
<keyword evidence="1" id="KW-0472">Membrane</keyword>
<dbReference type="CDD" id="cd01450">
    <property type="entry name" value="vWFA_subfamily_ECM"/>
    <property type="match status" value="1"/>
</dbReference>
<dbReference type="Gene3D" id="3.40.50.410">
    <property type="entry name" value="von Willebrand factor, type A domain"/>
    <property type="match status" value="1"/>
</dbReference>
<dbReference type="AlphaFoldDB" id="Q7UWG3"/>
<gene>
    <name evidence="3" type="ordered locus">RB2055</name>
</gene>
<dbReference type="Pfam" id="PF13400">
    <property type="entry name" value="Tad"/>
    <property type="match status" value="1"/>
</dbReference>
<evidence type="ECO:0000313" key="3">
    <source>
        <dbReference type="EMBL" id="CAD72400.1"/>
    </source>
</evidence>
<feature type="domain" description="VWFA" evidence="2">
    <location>
        <begin position="191"/>
        <end position="392"/>
    </location>
</feature>
<dbReference type="InterPro" id="IPR036465">
    <property type="entry name" value="vWFA_dom_sf"/>
</dbReference>
<evidence type="ECO:0000259" key="2">
    <source>
        <dbReference type="PROSITE" id="PS50234"/>
    </source>
</evidence>
<dbReference type="PATRIC" id="fig|243090.15.peg.938"/>
<dbReference type="EMBL" id="BX294136">
    <property type="protein sequence ID" value="CAD72400.1"/>
    <property type="molecule type" value="Genomic_DNA"/>
</dbReference>
<dbReference type="eggNOG" id="COG4961">
    <property type="taxonomic scope" value="Bacteria"/>
</dbReference>
<dbReference type="PROSITE" id="PS50234">
    <property type="entry name" value="VWFA"/>
    <property type="match status" value="1"/>
</dbReference>
<dbReference type="EnsemblBacteria" id="CAD72400">
    <property type="protein sequence ID" value="CAD72400"/>
    <property type="gene ID" value="RB2055"/>
</dbReference>
<organism evidence="3 4">
    <name type="scientific">Rhodopirellula baltica (strain DSM 10527 / NCIMB 13988 / SH1)</name>
    <dbReference type="NCBI Taxonomy" id="243090"/>
    <lineage>
        <taxon>Bacteria</taxon>
        <taxon>Pseudomonadati</taxon>
        <taxon>Planctomycetota</taxon>
        <taxon>Planctomycetia</taxon>
        <taxon>Pirellulales</taxon>
        <taxon>Pirellulaceae</taxon>
        <taxon>Rhodopirellula</taxon>
    </lineage>
</organism>
<keyword evidence="1" id="KW-0812">Transmembrane</keyword>